<keyword evidence="3" id="KW-0418">Kinase</keyword>
<dbReference type="GO" id="GO:0016301">
    <property type="term" value="F:kinase activity"/>
    <property type="evidence" value="ECO:0007669"/>
    <property type="project" value="UniProtKB-KW"/>
</dbReference>
<dbReference type="Gene3D" id="2.30.42.10">
    <property type="match status" value="2"/>
</dbReference>
<dbReference type="GO" id="GO:0005737">
    <property type="term" value="C:cytoplasm"/>
    <property type="evidence" value="ECO:0007669"/>
    <property type="project" value="TreeGrafter"/>
</dbReference>
<dbReference type="CDD" id="cd06734">
    <property type="entry name" value="PDZ4_MAGI-1_3-like"/>
    <property type="match status" value="1"/>
</dbReference>
<sequence>MQLMQIGSLSNSTDHSVRLTFCRTRKQQAEPPDSPCPTSVPEDENSKQPGNFRFRSFVPSKPNTCGGSSNASVQPGQSIPIIDVGRMDSDLPKDSTSEVTEDLSDAFNVNLRREENEGFGFVIVSSLNTNKASEIGRILPGSPAEKCGKLTVGNRIVAINGQMLSGLHHTEIVQLIRQSQQHLILTVKRPRNSNDERLQWRPAQEHRYSAGHENFDKSNTEANCVREDERQTNKIDYKFAQVEITPVQSEYTVTLRRGPHGFGFSIRGGMDFERIPLFVFRIAEGGPAYLDGRMQVGDEIVLINGTPTHLLTHKQAVDTIRQSGENLSLLLSRLSNRLCETGV</sequence>
<dbReference type="GO" id="GO:0007165">
    <property type="term" value="P:signal transduction"/>
    <property type="evidence" value="ECO:0007669"/>
    <property type="project" value="TreeGrafter"/>
</dbReference>
<dbReference type="OrthoDB" id="6022711at2759"/>
<evidence type="ECO:0000313" key="3">
    <source>
        <dbReference type="EMBL" id="TPP65268.1"/>
    </source>
</evidence>
<name>A0A504Z5P0_FASGI</name>
<dbReference type="PANTHER" id="PTHR10316:SF40">
    <property type="entry name" value="LD27118P"/>
    <property type="match status" value="1"/>
</dbReference>
<dbReference type="InterPro" id="IPR036034">
    <property type="entry name" value="PDZ_sf"/>
</dbReference>
<feature type="domain" description="PDZ" evidence="2">
    <location>
        <begin position="252"/>
        <end position="335"/>
    </location>
</feature>
<dbReference type="SMART" id="SM00228">
    <property type="entry name" value="PDZ"/>
    <property type="match status" value="2"/>
</dbReference>
<evidence type="ECO:0000259" key="2">
    <source>
        <dbReference type="PROSITE" id="PS50106"/>
    </source>
</evidence>
<proteinExistence type="predicted"/>
<dbReference type="InterPro" id="IPR001478">
    <property type="entry name" value="PDZ"/>
</dbReference>
<feature type="region of interest" description="Disordered" evidence="1">
    <location>
        <begin position="25"/>
        <end position="79"/>
    </location>
</feature>
<dbReference type="Proteomes" id="UP000316759">
    <property type="component" value="Unassembled WGS sequence"/>
</dbReference>
<dbReference type="STRING" id="46835.A0A504Z5P0"/>
<feature type="compositionally biased region" description="Polar residues" evidence="1">
    <location>
        <begin position="61"/>
        <end position="77"/>
    </location>
</feature>
<dbReference type="EMBL" id="SUNJ01003437">
    <property type="protein sequence ID" value="TPP65268.1"/>
    <property type="molecule type" value="Genomic_DNA"/>
</dbReference>
<protein>
    <submittedName>
        <fullName evidence="3">Membrane-associated guanylate kinase WW and PDZ domain-containing protein 3</fullName>
    </submittedName>
</protein>
<gene>
    <name evidence="3" type="ORF">FGIG_04714</name>
</gene>
<dbReference type="AlphaFoldDB" id="A0A504Z5P0"/>
<accession>A0A504Z5P0</accession>
<dbReference type="Pfam" id="PF00595">
    <property type="entry name" value="PDZ"/>
    <property type="match status" value="2"/>
</dbReference>
<evidence type="ECO:0000313" key="4">
    <source>
        <dbReference type="Proteomes" id="UP000316759"/>
    </source>
</evidence>
<feature type="domain" description="PDZ" evidence="2">
    <location>
        <begin position="108"/>
        <end position="191"/>
    </location>
</feature>
<dbReference type="PANTHER" id="PTHR10316">
    <property type="entry name" value="MEMBRANE ASSOCIATED GUANYLATE KINASE-RELATED"/>
    <property type="match status" value="1"/>
</dbReference>
<evidence type="ECO:0000256" key="1">
    <source>
        <dbReference type="SAM" id="MobiDB-lite"/>
    </source>
</evidence>
<keyword evidence="4" id="KW-1185">Reference proteome</keyword>
<organism evidence="3 4">
    <name type="scientific">Fasciola gigantica</name>
    <name type="common">Giant liver fluke</name>
    <dbReference type="NCBI Taxonomy" id="46835"/>
    <lineage>
        <taxon>Eukaryota</taxon>
        <taxon>Metazoa</taxon>
        <taxon>Spiralia</taxon>
        <taxon>Lophotrochozoa</taxon>
        <taxon>Platyhelminthes</taxon>
        <taxon>Trematoda</taxon>
        <taxon>Digenea</taxon>
        <taxon>Plagiorchiida</taxon>
        <taxon>Echinostomata</taxon>
        <taxon>Echinostomatoidea</taxon>
        <taxon>Fasciolidae</taxon>
        <taxon>Fasciola</taxon>
    </lineage>
</organism>
<reference evidence="3 4" key="1">
    <citation type="submission" date="2019-04" db="EMBL/GenBank/DDBJ databases">
        <title>Annotation for the trematode Fasciola gigantica.</title>
        <authorList>
            <person name="Choi Y.-J."/>
        </authorList>
    </citation>
    <scope>NUCLEOTIDE SEQUENCE [LARGE SCALE GENOMIC DNA]</scope>
    <source>
        <strain evidence="3">Uganda_cow_1</strain>
    </source>
</reference>
<keyword evidence="3" id="KW-0808">Transferase</keyword>
<dbReference type="PROSITE" id="PS50106">
    <property type="entry name" value="PDZ"/>
    <property type="match status" value="2"/>
</dbReference>
<dbReference type="SUPFAM" id="SSF50156">
    <property type="entry name" value="PDZ domain-like"/>
    <property type="match status" value="2"/>
</dbReference>
<comment type="caution">
    <text evidence="3">The sequence shown here is derived from an EMBL/GenBank/DDBJ whole genome shotgun (WGS) entry which is preliminary data.</text>
</comment>